<evidence type="ECO:0000259" key="2">
    <source>
        <dbReference type="Pfam" id="PF12776"/>
    </source>
</evidence>
<dbReference type="PANTHER" id="PTHR47069">
    <property type="match status" value="1"/>
</dbReference>
<dbReference type="CDD" id="cd22265">
    <property type="entry name" value="UDM1_RNF168"/>
    <property type="match status" value="1"/>
</dbReference>
<feature type="domain" description="Myb/SANT-like" evidence="2">
    <location>
        <begin position="150"/>
        <end position="241"/>
    </location>
</feature>
<organism evidence="3 4">
    <name type="scientific">Panicum hallii var. hallii</name>
    <dbReference type="NCBI Taxonomy" id="1504633"/>
    <lineage>
        <taxon>Eukaryota</taxon>
        <taxon>Viridiplantae</taxon>
        <taxon>Streptophyta</taxon>
        <taxon>Embryophyta</taxon>
        <taxon>Tracheophyta</taxon>
        <taxon>Spermatophyta</taxon>
        <taxon>Magnoliopsida</taxon>
        <taxon>Liliopsida</taxon>
        <taxon>Poales</taxon>
        <taxon>Poaceae</taxon>
        <taxon>PACMAD clade</taxon>
        <taxon>Panicoideae</taxon>
        <taxon>Panicodae</taxon>
        <taxon>Paniceae</taxon>
        <taxon>Panicinae</taxon>
        <taxon>Panicum</taxon>
        <taxon>Panicum sect. Panicum</taxon>
    </lineage>
</organism>
<dbReference type="Pfam" id="PF12776">
    <property type="entry name" value="Myb_DNA-bind_3"/>
    <property type="match status" value="1"/>
</dbReference>
<keyword evidence="4" id="KW-1185">Reference proteome</keyword>
<sequence>MANLDLNSQSDGFRYLDDYTGYLQPRGRGLPPLGKCAAFLPPRQRGCWSVPGRGSTAVAWAGGRCSRSLSIEAGSSQQQEGTGAHALGSSVGNPQLGSRGCGRLMANHHGHGTSGCGNIGQSLTVDLDIDDDDDEEDDTSYPSKQFDKANWNKLNKYIFCELFVEEMLAENCPFGTMEIIGYKNIAQKYYQRTNLRHIVKKLRNRHSTCKILWTLYEQAMKDSGLGNRDEGSWVASAKWWKDNTTVKGRQSARSLCMGVTHGIHNYIDYRAEMYQGVTIDKQSSCIPGQGIEDEDNEKPKDDQEPPAQNDLGEDDYLVGDTSNSPMSTGSRKRGSSTADIATSPHKKNKSPIISVFKGLIQTLQAGSKEEAKTLGEIYKKRMEHKRKEQEQKAQEIDFCMRLAVECGASECSNEYFMANKLFHDKYNDKYLKSLGQMKESWPS</sequence>
<dbReference type="Gramene" id="PUZ66587">
    <property type="protein sequence ID" value="PUZ66587"/>
    <property type="gene ID" value="GQ55_3G330000"/>
</dbReference>
<accession>A0A2T7EFI2</accession>
<dbReference type="EMBL" id="CM009751">
    <property type="protein sequence ID" value="PUZ66587.1"/>
    <property type="molecule type" value="Genomic_DNA"/>
</dbReference>
<dbReference type="Proteomes" id="UP000244336">
    <property type="component" value="Chromosome 3"/>
</dbReference>
<gene>
    <name evidence="3" type="ORF">GQ55_3G330000</name>
</gene>
<dbReference type="PANTHER" id="PTHR47069:SF11">
    <property type="entry name" value="OS04G0275550 PROTEIN"/>
    <property type="match status" value="1"/>
</dbReference>
<name>A0A2T7EFI2_9POAL</name>
<feature type="region of interest" description="Disordered" evidence="1">
    <location>
        <begin position="284"/>
        <end position="347"/>
    </location>
</feature>
<feature type="compositionally biased region" description="Polar residues" evidence="1">
    <location>
        <begin position="320"/>
        <end position="340"/>
    </location>
</feature>
<evidence type="ECO:0000313" key="3">
    <source>
        <dbReference type="EMBL" id="PUZ66587.1"/>
    </source>
</evidence>
<dbReference type="OrthoDB" id="689779at2759"/>
<proteinExistence type="predicted"/>
<reference evidence="3 4" key="1">
    <citation type="submission" date="2018-04" db="EMBL/GenBank/DDBJ databases">
        <title>WGS assembly of Panicum hallii var. hallii HAL2.</title>
        <authorList>
            <person name="Lovell J."/>
            <person name="Jenkins J."/>
            <person name="Lowry D."/>
            <person name="Mamidi S."/>
            <person name="Sreedasyam A."/>
            <person name="Weng X."/>
            <person name="Barry K."/>
            <person name="Bonette J."/>
            <person name="Campitelli B."/>
            <person name="Daum C."/>
            <person name="Gordon S."/>
            <person name="Gould B."/>
            <person name="Lipzen A."/>
            <person name="MacQueen A."/>
            <person name="Palacio-Mejia J."/>
            <person name="Plott C."/>
            <person name="Shakirov E."/>
            <person name="Shu S."/>
            <person name="Yoshinaga Y."/>
            <person name="Zane M."/>
            <person name="Rokhsar D."/>
            <person name="Grimwood J."/>
            <person name="Schmutz J."/>
            <person name="Juenger T."/>
        </authorList>
    </citation>
    <scope>NUCLEOTIDE SEQUENCE [LARGE SCALE GENOMIC DNA]</scope>
    <source>
        <strain evidence="4">cv. HAL2</strain>
    </source>
</reference>
<evidence type="ECO:0000313" key="4">
    <source>
        <dbReference type="Proteomes" id="UP000244336"/>
    </source>
</evidence>
<dbReference type="AlphaFoldDB" id="A0A2T7EFI2"/>
<dbReference type="InterPro" id="IPR024752">
    <property type="entry name" value="Myb/SANT-like_dom"/>
</dbReference>
<evidence type="ECO:0000256" key="1">
    <source>
        <dbReference type="SAM" id="MobiDB-lite"/>
    </source>
</evidence>
<dbReference type="STRING" id="1504633.A0A2T7EFI2"/>
<protein>
    <recommendedName>
        <fullName evidence="2">Myb/SANT-like domain-containing protein</fullName>
    </recommendedName>
</protein>